<organism evidence="1 2">
    <name type="scientific">Methylobacterium pseudosasicola</name>
    <dbReference type="NCBI Taxonomy" id="582667"/>
    <lineage>
        <taxon>Bacteria</taxon>
        <taxon>Pseudomonadati</taxon>
        <taxon>Pseudomonadota</taxon>
        <taxon>Alphaproteobacteria</taxon>
        <taxon>Hyphomicrobiales</taxon>
        <taxon>Methylobacteriaceae</taxon>
        <taxon>Methylobacterium</taxon>
    </lineage>
</organism>
<protein>
    <submittedName>
        <fullName evidence="1">Uncharacterized protein</fullName>
    </submittedName>
</protein>
<dbReference type="RefSeq" id="WP_092047140.1">
    <property type="nucleotide sequence ID" value="NZ_FOTK01000077.1"/>
</dbReference>
<proteinExistence type="predicted"/>
<name>A0A1I4UTU3_9HYPH</name>
<dbReference type="STRING" id="582667.SAMN05192568_10779"/>
<reference evidence="2" key="1">
    <citation type="submission" date="2016-10" db="EMBL/GenBank/DDBJ databases">
        <authorList>
            <person name="Varghese N."/>
            <person name="Submissions S."/>
        </authorList>
    </citation>
    <scope>NUCLEOTIDE SEQUENCE [LARGE SCALE GENOMIC DNA]</scope>
    <source>
        <strain evidence="2">BL36</strain>
    </source>
</reference>
<dbReference type="OrthoDB" id="8434031at2"/>
<gene>
    <name evidence="1" type="ORF">SAMN05192568_10779</name>
</gene>
<evidence type="ECO:0000313" key="2">
    <source>
        <dbReference type="Proteomes" id="UP000199048"/>
    </source>
</evidence>
<accession>A0A1I4UTU3</accession>
<sequence length="347" mass="38533">MRYFIDHDHGDSIRGWIVPDNPLAISRVMVSVGGQRVAEIPASVTDEAFKRNGWHATGQCTFVVTPAEVPGLPDIARLELYDADTNVLVYRRMPPDGLVRLRTMLINTGIEPETALQAALFPHFQHCYFGIHKLPDEILTCVLAGPAAPSAFLSGAVTIPRYENFMTPDLMITAILVQDPYTEMATRMLWLKARAGDALDPTRGWRLGPLAEAASFSGDYDFTDVKSLKRYFRMLPEPAYRLLYNPLTRQLGTRMPEDRLHPGNSIAAIEILARVGIVGHKTRYHAFASTLFDQLGIHAPVPVPPPVPAETQALAERLRTVKAVEEMLVFDVAMSDAVKDSIDKSWS</sequence>
<dbReference type="Proteomes" id="UP000199048">
    <property type="component" value="Unassembled WGS sequence"/>
</dbReference>
<evidence type="ECO:0000313" key="1">
    <source>
        <dbReference type="EMBL" id="SFM92382.1"/>
    </source>
</evidence>
<dbReference type="AlphaFoldDB" id="A0A1I4UTU3"/>
<keyword evidence="2" id="KW-1185">Reference proteome</keyword>
<dbReference type="EMBL" id="FOTK01000077">
    <property type="protein sequence ID" value="SFM92382.1"/>
    <property type="molecule type" value="Genomic_DNA"/>
</dbReference>